<reference evidence="6" key="1">
    <citation type="journal article" date="2023" name="G3 (Bethesda)">
        <title>Whole genome assemblies of Zophobas morio and Tenebrio molitor.</title>
        <authorList>
            <person name="Kaur S."/>
            <person name="Stinson S.A."/>
            <person name="diCenzo G.C."/>
        </authorList>
    </citation>
    <scope>NUCLEOTIDE SEQUENCE</scope>
    <source>
        <strain evidence="6">QUZm001</strain>
    </source>
</reference>
<dbReference type="FunFam" id="1.10.287.1060:FF:000001">
    <property type="entry name" value="Charged multivesicular body protein 4b"/>
    <property type="match status" value="1"/>
</dbReference>
<evidence type="ECO:0000313" key="7">
    <source>
        <dbReference type="Proteomes" id="UP001168821"/>
    </source>
</evidence>
<evidence type="ECO:0000313" key="6">
    <source>
        <dbReference type="EMBL" id="KAJ3647766.1"/>
    </source>
</evidence>
<comment type="caution">
    <text evidence="6">The sequence shown here is derived from an EMBL/GenBank/DDBJ whole genome shotgun (WGS) entry which is preliminary data.</text>
</comment>
<dbReference type="AlphaFoldDB" id="A0AA38M916"/>
<protein>
    <recommendedName>
        <fullName evidence="8">Charged multivesicular body protein 4b</fullName>
    </recommendedName>
</protein>
<dbReference type="GO" id="GO:0006900">
    <property type="term" value="P:vesicle budding from membrane"/>
    <property type="evidence" value="ECO:0007669"/>
    <property type="project" value="TreeGrafter"/>
</dbReference>
<dbReference type="GO" id="GO:0000815">
    <property type="term" value="C:ESCRT III complex"/>
    <property type="evidence" value="ECO:0007669"/>
    <property type="project" value="TreeGrafter"/>
</dbReference>
<keyword evidence="7" id="KW-1185">Reference proteome</keyword>
<dbReference type="Gene3D" id="1.10.287.1060">
    <property type="entry name" value="ESAT-6-like"/>
    <property type="match status" value="1"/>
</dbReference>
<feature type="region of interest" description="Disordered" evidence="5">
    <location>
        <begin position="176"/>
        <end position="217"/>
    </location>
</feature>
<dbReference type="InterPro" id="IPR005024">
    <property type="entry name" value="Snf7_fam"/>
</dbReference>
<evidence type="ECO:0000256" key="3">
    <source>
        <dbReference type="ARBA" id="ARBA00022753"/>
    </source>
</evidence>
<comment type="similarity">
    <text evidence="2">Belongs to the SNF7 family.</text>
</comment>
<dbReference type="GO" id="GO:0005771">
    <property type="term" value="C:multivesicular body"/>
    <property type="evidence" value="ECO:0007669"/>
    <property type="project" value="TreeGrafter"/>
</dbReference>
<accession>A0AA38M916</accession>
<comment type="subcellular location">
    <subcellularLocation>
        <location evidence="1">Late endosome</location>
    </subcellularLocation>
</comment>
<dbReference type="Pfam" id="PF03357">
    <property type="entry name" value="Snf7"/>
    <property type="match status" value="1"/>
</dbReference>
<dbReference type="PANTHER" id="PTHR22761:SF10">
    <property type="entry name" value="GH13992P"/>
    <property type="match status" value="1"/>
</dbReference>
<dbReference type="GO" id="GO:0032511">
    <property type="term" value="P:late endosome to vacuole transport via multivesicular body sorting pathway"/>
    <property type="evidence" value="ECO:0007669"/>
    <property type="project" value="TreeGrafter"/>
</dbReference>
<evidence type="ECO:0000256" key="2">
    <source>
        <dbReference type="ARBA" id="ARBA00006190"/>
    </source>
</evidence>
<dbReference type="Proteomes" id="UP001168821">
    <property type="component" value="Unassembled WGS sequence"/>
</dbReference>
<evidence type="ECO:0000256" key="5">
    <source>
        <dbReference type="SAM" id="MobiDB-lite"/>
    </source>
</evidence>
<dbReference type="EMBL" id="JALNTZ010000006">
    <property type="protein sequence ID" value="KAJ3647766.1"/>
    <property type="molecule type" value="Genomic_DNA"/>
</dbReference>
<dbReference type="PANTHER" id="PTHR22761">
    <property type="entry name" value="CHARGED MULTIVESICULAR BODY PROTEIN"/>
    <property type="match status" value="1"/>
</dbReference>
<organism evidence="6 7">
    <name type="scientific">Zophobas morio</name>
    <dbReference type="NCBI Taxonomy" id="2755281"/>
    <lineage>
        <taxon>Eukaryota</taxon>
        <taxon>Metazoa</taxon>
        <taxon>Ecdysozoa</taxon>
        <taxon>Arthropoda</taxon>
        <taxon>Hexapoda</taxon>
        <taxon>Insecta</taxon>
        <taxon>Pterygota</taxon>
        <taxon>Neoptera</taxon>
        <taxon>Endopterygota</taxon>
        <taxon>Coleoptera</taxon>
        <taxon>Polyphaga</taxon>
        <taxon>Cucujiformia</taxon>
        <taxon>Tenebrionidae</taxon>
        <taxon>Zophobas</taxon>
    </lineage>
</organism>
<evidence type="ECO:0000256" key="4">
    <source>
        <dbReference type="ARBA" id="ARBA00023054"/>
    </source>
</evidence>
<evidence type="ECO:0000256" key="1">
    <source>
        <dbReference type="ARBA" id="ARBA00004603"/>
    </source>
</evidence>
<dbReference type="Gene3D" id="6.10.250.1710">
    <property type="match status" value="1"/>
</dbReference>
<evidence type="ECO:0008006" key="8">
    <source>
        <dbReference type="Google" id="ProtNLM"/>
    </source>
</evidence>
<keyword evidence="3" id="KW-0967">Endosome</keyword>
<gene>
    <name evidence="6" type="ORF">Zmor_019627</name>
</gene>
<keyword evidence="4" id="KW-0175">Coiled coil</keyword>
<proteinExistence type="inferred from homology"/>
<dbReference type="GO" id="GO:0009898">
    <property type="term" value="C:cytoplasmic side of plasma membrane"/>
    <property type="evidence" value="ECO:0007669"/>
    <property type="project" value="TreeGrafter"/>
</dbReference>
<name>A0AA38M916_9CUCU</name>
<sequence length="217" mass="24279">MSFFGKMFGKKEDKGPTTGEAIQKLRETEDMLIKKQEYLESKIDQEVITAKKNASKNKRAAIQALKRKKRYEKQLQQIDGTLSTIEMQREALEGANTNTAVLKTMKDAADALKNAHLNMDVDEVHGMMDDIAEQQDLANEISNAISNPVGFGDDVDDDELEKELEALEEEALEEKLVEVPHPHELPAVPTGDIAKPKPAKSRVDDDDDMKELEAWAS</sequence>